<proteinExistence type="predicted"/>
<dbReference type="PANTHER" id="PTHR14919:SF0">
    <property type="entry name" value="SPERM FLAGELLAR PROTEIN 2"/>
    <property type="match status" value="1"/>
</dbReference>
<evidence type="ECO:0000313" key="5">
    <source>
        <dbReference type="RefSeq" id="XP_026191004.1"/>
    </source>
</evidence>
<feature type="domain" description="CH-like" evidence="2">
    <location>
        <begin position="5"/>
        <end position="99"/>
    </location>
</feature>
<name>A0A6P6RTX9_9EIME</name>
<feature type="compositionally biased region" description="Low complexity" evidence="1">
    <location>
        <begin position="1029"/>
        <end position="1042"/>
    </location>
</feature>
<feature type="domain" description="CPC1/SPEF2" evidence="3">
    <location>
        <begin position="309"/>
        <end position="437"/>
    </location>
</feature>
<feature type="compositionally biased region" description="Polar residues" evidence="1">
    <location>
        <begin position="155"/>
        <end position="169"/>
    </location>
</feature>
<keyword evidence="4" id="KW-1185">Reference proteome</keyword>
<dbReference type="OrthoDB" id="62528at2759"/>
<dbReference type="RefSeq" id="XP_026191004.1">
    <property type="nucleotide sequence ID" value="XM_026335219.1"/>
</dbReference>
<sequence>MDASLLDWLESLQLSCPILCIERDFASGYLFAEILWRLAVFKDINTFQKSSGEASQVQNFIALKRELGKISIKLTAAQMHSIVQGKPGAASRLLRQIMEATNKHTKGQKLSNASQSASLGLGKAAGKPSGDDKQKRSKVSSGTSSAARLPAPAPQSDTGNSSVEGSECLSRSRSAASKLKGGGTGGPLAHCAASERAEVLESIDNFEMILQRQGVQINETAFDSSKSIAACGDVEQALHQMYRKLPSLQSQREFNSRLMTRLHSIRQAQESSCHERSRLRQRLMIEQAQRCRELLDAQFTASVAAGTQKRSAQSSELVSVVTRARKYERVIRCNIEVNKKLWDEQEKKRLAVQQRHSQLTATTRRVLTEAALQEQARICRSVHTVRRALKRSRLIGECEALAEQIVDLVIEAGKYKEKFDCQIIPRRVWRSWLTRFVLSEDATDSVTSTEIQEGSAPSSGIILHIPATPPAVSVSFWRQDSQPVPLPASLLNEFREYFHAEGSWSTSQEDLSLPEVASLPRLGGFLASVLKSQDRPETAAAVEASDTSLKTLDRSLERGGNFGGLAHGAAEAANTVEGSVQEPQLELLGEMVRCLLEHTVHVSRPARLHEPPGALLRIIMTGKPGSGTETLANQLATRYKLKVLTLEGIVQEFLQETASAVTEQMGACSLGERAKIGEDTDENEIKSVLGAPSTAAPYESGASVLKDLGAQAVQQLMRGCPLPDELAVRLIVAKLQELFPKGGSKKSKGSKESPAERVGPSRKSGVGNEGPLCGWILLGFPTTALQYSILEEQLSGFVALERRAPKKLDVLKGVSALLVQMPKEEEVQPVRVLKATELQAEKAGGSINFTGTKRRGKRHEHPSYTRASAVVTSVDLRIIFRGMAAEEGPANCSTTFQIVDEAEVAHREKEKEDSVVSSSTTCNIVAYPHWLTAHLHPMHSLRSAASPLQVSLLDLAFAFETHQGFVEEFVSSFGTQEGPRLLRITSTSETEAFAAATRRIEALLALKLKALKANQHDGTADAVANAEAEPGAVAAHPAATTAESLPQSPPSAPIGTSAGQEEIAAEEAPEDAHPLSQIDPTEDLGENIPSAASAAMIRELHLRVDDLCEGLWQREESERQKGCTEKRQLMDAGWAEAFGELLAAQLSRIIEIEIARWAGGRRHDQPKLKLSLSRFCCRMHWTRVRIQRLSFPIVVAACGCGSSSGLLQSLEAAATKALLSLEMSSSPPAAAAHPTDEKKKQKPRESSGSGANLYLRFEEWLVALSLARQEAVGILSNKLKEAIENESPVSEEIRLKVAQSPTSRGGVSTASEDSEYAKSTVLTKSSTPSRALSEAAGDLTGPLEFIGSPTRVECTTQSEGSSSRRASRVTCSSAASSAAVTAVRLPAAASPGVDANAALRVVLAGGVTGPPSGSQAVWWEQFASEKLPVSASPATAWRLCGLCGVSFCSGPWRSPAAKRGTDPTSIKAASTVDFPPLQLQRQPDQQHHPHSHQQDLQQQDLRQRELKLLPRLLFDIVAAFDAAVPSSQQQQQTLKELVLWQCTETPNPARAPPEDAGHSFLETTQLLQESDSVEQDEERLQRVWLQPRVALRKLLGYLCLSSEPSKAIRKLLLCLARDVCDSSVKRTAGGSEEEGLKDPWAPLEEVFALCCGLGFRGAPWGPPPVTLLPFADFVTAATAEQLLLPQQQTPASASGTLQSDECPPRPQHHRVLLLEPFLKSRLFRRVVRACGGVYVDSGLDRFVSSLAAIGEAAVLPHM</sequence>
<reference evidence="5" key="1">
    <citation type="submission" date="2025-08" db="UniProtKB">
        <authorList>
            <consortium name="RefSeq"/>
        </authorList>
    </citation>
    <scope>IDENTIFICATION</scope>
</reference>
<feature type="compositionally biased region" description="Basic and acidic residues" evidence="1">
    <location>
        <begin position="1234"/>
        <end position="1245"/>
    </location>
</feature>
<dbReference type="InterPro" id="IPR052634">
    <property type="entry name" value="Sperm_flagellar-bone_growth"/>
</dbReference>
<evidence type="ECO:0000313" key="4">
    <source>
        <dbReference type="Proteomes" id="UP000515125"/>
    </source>
</evidence>
<feature type="region of interest" description="Disordered" evidence="1">
    <location>
        <begin position="1225"/>
        <end position="1248"/>
    </location>
</feature>
<feature type="region of interest" description="Disordered" evidence="1">
    <location>
        <begin position="742"/>
        <end position="765"/>
    </location>
</feature>
<accession>A0A6P6RTX9</accession>
<dbReference type="GeneID" id="34619336"/>
<evidence type="ECO:0000259" key="2">
    <source>
        <dbReference type="Pfam" id="PF06294"/>
    </source>
</evidence>
<feature type="compositionally biased region" description="Polar residues" evidence="1">
    <location>
        <begin position="1299"/>
        <end position="1311"/>
    </location>
</feature>
<feature type="region of interest" description="Disordered" evidence="1">
    <location>
        <begin position="1029"/>
        <end position="1085"/>
    </location>
</feature>
<organism evidence="4 5">
    <name type="scientific">Cyclospora cayetanensis</name>
    <dbReference type="NCBI Taxonomy" id="88456"/>
    <lineage>
        <taxon>Eukaryota</taxon>
        <taxon>Sar</taxon>
        <taxon>Alveolata</taxon>
        <taxon>Apicomplexa</taxon>
        <taxon>Conoidasida</taxon>
        <taxon>Coccidia</taxon>
        <taxon>Eucoccidiorida</taxon>
        <taxon>Eimeriorina</taxon>
        <taxon>Eimeriidae</taxon>
        <taxon>Cyclospora</taxon>
    </lineage>
</organism>
<dbReference type="Proteomes" id="UP000515125">
    <property type="component" value="Unplaced"/>
</dbReference>
<gene>
    <name evidence="5" type="primary">LOC34619336</name>
</gene>
<dbReference type="Gene3D" id="3.40.50.300">
    <property type="entry name" value="P-loop containing nucleotide triphosphate hydrolases"/>
    <property type="match status" value="1"/>
</dbReference>
<dbReference type="PANTHER" id="PTHR14919">
    <property type="entry name" value="KPL2-RELATED"/>
    <property type="match status" value="1"/>
</dbReference>
<dbReference type="GO" id="GO:0005737">
    <property type="term" value="C:cytoplasm"/>
    <property type="evidence" value="ECO:0007669"/>
    <property type="project" value="UniProtKB-ARBA"/>
</dbReference>
<dbReference type="Gene3D" id="1.10.418.10">
    <property type="entry name" value="Calponin-like domain"/>
    <property type="match status" value="1"/>
</dbReference>
<dbReference type="Pfam" id="PF06294">
    <property type="entry name" value="CH_2"/>
    <property type="match status" value="1"/>
</dbReference>
<dbReference type="InterPro" id="IPR036872">
    <property type="entry name" value="CH_dom_sf"/>
</dbReference>
<feature type="compositionally biased region" description="Polar residues" evidence="1">
    <location>
        <begin position="108"/>
        <end position="118"/>
    </location>
</feature>
<dbReference type="Pfam" id="PF22946">
    <property type="entry name" value="SPEF2_D5"/>
    <property type="match status" value="1"/>
</dbReference>
<protein>
    <submittedName>
        <fullName evidence="5">Uncharacterized protein LOC34619336</fullName>
    </submittedName>
</protein>
<dbReference type="InterPro" id="IPR027417">
    <property type="entry name" value="P-loop_NTPase"/>
</dbReference>
<dbReference type="InterPro" id="IPR054517">
    <property type="entry name" value="SPEF2_D5"/>
</dbReference>
<evidence type="ECO:0000256" key="1">
    <source>
        <dbReference type="SAM" id="MobiDB-lite"/>
    </source>
</evidence>
<feature type="region of interest" description="Disordered" evidence="1">
    <location>
        <begin position="1297"/>
        <end position="1322"/>
    </location>
</feature>
<dbReference type="InterPro" id="IPR010441">
    <property type="entry name" value="CH_2"/>
</dbReference>
<evidence type="ECO:0000259" key="3">
    <source>
        <dbReference type="Pfam" id="PF22946"/>
    </source>
</evidence>
<feature type="region of interest" description="Disordered" evidence="1">
    <location>
        <begin position="1480"/>
        <end position="1499"/>
    </location>
</feature>
<feature type="region of interest" description="Disordered" evidence="1">
    <location>
        <begin position="102"/>
        <end position="169"/>
    </location>
</feature>